<dbReference type="PANTHER" id="PTHR12138:SF162">
    <property type="entry name" value="CHROMOSOME UNDETERMINED SCAFFOLD_275, WHOLE GENOME SHOTGUN SEQUENCE"/>
    <property type="match status" value="1"/>
</dbReference>
<reference evidence="2" key="3">
    <citation type="submission" date="2025-09" db="UniProtKB">
        <authorList>
            <consortium name="Ensembl"/>
        </authorList>
    </citation>
    <scope>IDENTIFICATION</scope>
</reference>
<protein>
    <submittedName>
        <fullName evidence="2">Uncharacterized protein</fullName>
    </submittedName>
</protein>
<accession>A0A8I5NQ74</accession>
<reference evidence="2 3" key="1">
    <citation type="submission" date="2012-03" db="EMBL/GenBank/DDBJ databases">
        <title>Whole Genome Assembly of Papio anubis.</title>
        <authorList>
            <person name="Liu Y.L."/>
            <person name="Abraham K.A."/>
            <person name="Akbar H.A."/>
            <person name="Ali S.A."/>
            <person name="Anosike U.A."/>
            <person name="Aqrawi P.A."/>
            <person name="Arias F.A."/>
            <person name="Attaway T.A."/>
            <person name="Awwad R.A."/>
            <person name="Babu C.B."/>
            <person name="Bandaranaike D.B."/>
            <person name="Battles P.B."/>
            <person name="Bell A.B."/>
            <person name="Beltran B.B."/>
            <person name="Berhane-Mersha D.B."/>
            <person name="Bess C.B."/>
            <person name="Bickham C.B."/>
            <person name="Bolden T.B."/>
            <person name="Carter K.C."/>
            <person name="Chau D.C."/>
            <person name="Chavez A.C."/>
            <person name="Clerc-Blankenburg K.C."/>
            <person name="Coyle M.C."/>
            <person name="Dao M.D."/>
            <person name="Davila M.L.D."/>
            <person name="Davy-Carroll L.D."/>
            <person name="Denson S.D."/>
            <person name="Dinh H.D."/>
            <person name="Fernandez S.F."/>
            <person name="Fernando P.F."/>
            <person name="Forbes L.F."/>
            <person name="Francis C.F."/>
            <person name="Francisco L.F."/>
            <person name="Fu Q.F."/>
            <person name="Garcia-Iii R.G."/>
            <person name="Garrett T.G."/>
            <person name="Gross S.G."/>
            <person name="Gubbala S.G."/>
            <person name="Hirani K.H."/>
            <person name="Hogues M.H."/>
            <person name="Hollins B.H."/>
            <person name="Jackson L.J."/>
            <person name="Javaid M.J."/>
            <person name="Jhangiani S.J."/>
            <person name="Johnson A.J."/>
            <person name="Johnson B.J."/>
            <person name="Jones J.J."/>
            <person name="Joshi V.J."/>
            <person name="Kalu J.K."/>
            <person name="Khan N.K."/>
            <person name="Korchina V.K."/>
            <person name="Kovar C.K."/>
            <person name="Lago L.L."/>
            <person name="Lara F.L."/>
            <person name="Le T.-K.L."/>
            <person name="Lee S.L."/>
            <person name="Legall-Iii F.L."/>
            <person name="Lemon S.L."/>
            <person name="Liu J.L."/>
            <person name="Liu Y.-S.L."/>
            <person name="Liyanage D.L."/>
            <person name="Lopez J.L."/>
            <person name="Lorensuhewa L.L."/>
            <person name="Mata R.M."/>
            <person name="Mathew T.M."/>
            <person name="Mercado C.M."/>
            <person name="Mercado I.M."/>
            <person name="Morales K.M."/>
            <person name="Morgan M.M."/>
            <person name="Munidasa M.M."/>
            <person name="Ngo D.N."/>
            <person name="Nguyen L.N."/>
            <person name="Nguyen T.N."/>
            <person name="Nguyen N.N."/>
            <person name="Obregon M.O."/>
            <person name="Okwuonu G.O."/>
            <person name="Ongeri F.O."/>
            <person name="Onwere C.O."/>
            <person name="Osifeso I.O."/>
            <person name="Parra A.P."/>
            <person name="Patil S.P."/>
            <person name="Perez A.P."/>
            <person name="Perez Y.P."/>
            <person name="Pham C.P."/>
            <person name="Pu L.-L.P."/>
            <person name="Puazo M.P."/>
            <person name="Quiroz J.Q."/>
            <person name="Rouhana J.R."/>
            <person name="Ruiz M.R."/>
            <person name="Ruiz S.-J.R."/>
            <person name="Saada N.S."/>
            <person name="Santibanez J.S."/>
            <person name="Scheel M.S."/>
            <person name="Schneider B.S."/>
            <person name="Simmons D.S."/>
            <person name="Sisson I.S."/>
            <person name="Tang L.-Y.T."/>
            <person name="Thornton R.T."/>
            <person name="Tisius J.T."/>
            <person name="Toledanes G.T."/>
            <person name="Trejos Z.T."/>
            <person name="Usmani K.U."/>
            <person name="Varghese R.V."/>
            <person name="Vattathil S.V."/>
            <person name="Vee V.V."/>
            <person name="Walker D.W."/>
            <person name="Weissenberger G.W."/>
            <person name="White C.W."/>
            <person name="Williams A.W."/>
            <person name="Woodworth J.W."/>
            <person name="Wright R.W."/>
            <person name="Zhu Y.Z."/>
            <person name="Han Y.H."/>
            <person name="Newsham I.N."/>
            <person name="Nazareth L.N."/>
            <person name="Worley K.W."/>
            <person name="Muzny D.M."/>
            <person name="Rogers J.R."/>
            <person name="Gibbs R.G."/>
        </authorList>
    </citation>
    <scope>NUCLEOTIDE SEQUENCE [LARGE SCALE GENOMIC DNA]</scope>
</reference>
<dbReference type="Ensembl" id="ENSPANT00000063269.1">
    <property type="protein sequence ID" value="ENSPANP00000051340.1"/>
    <property type="gene ID" value="ENSPANG00000041240.1"/>
</dbReference>
<evidence type="ECO:0000313" key="3">
    <source>
        <dbReference type="Proteomes" id="UP000028761"/>
    </source>
</evidence>
<evidence type="ECO:0000256" key="1">
    <source>
        <dbReference type="SAM" id="Phobius"/>
    </source>
</evidence>
<sequence length="188" mass="20586">MHQVLQEGNLFSLNKPSIFPKYNQPEEFLFFWFSNSKKCLTQIQFQIICLGKHGSLGDILCFCCCCLGFLFCFVLFCFLRQSLALLPRLECNGAILAHHNLRLPGSSNSPASASQVAGIIGACHYARLIFVFLVETGFCHVGQAGLELPTSDDPSASASQSTGVTGVSHRTWPKMALLTCLVSLSALY</sequence>
<reference evidence="2" key="2">
    <citation type="submission" date="2025-08" db="UniProtKB">
        <authorList>
            <consortium name="Ensembl"/>
        </authorList>
    </citation>
    <scope>IDENTIFICATION</scope>
</reference>
<dbReference type="GeneTree" id="ENSGT01120000271815"/>
<keyword evidence="1" id="KW-1133">Transmembrane helix</keyword>
<proteinExistence type="predicted"/>
<keyword evidence="1" id="KW-0812">Transmembrane</keyword>
<name>A0A8I5NQ74_PAPAN</name>
<evidence type="ECO:0000313" key="2">
    <source>
        <dbReference type="Ensembl" id="ENSPANP00000051340.1"/>
    </source>
</evidence>
<dbReference type="PRINTS" id="PR02045">
    <property type="entry name" value="F138DOMAIN"/>
</dbReference>
<dbReference type="AlphaFoldDB" id="A0A8I5NQ74"/>
<dbReference type="Proteomes" id="UP000028761">
    <property type="component" value="Chromosome 14"/>
</dbReference>
<organism evidence="2 3">
    <name type="scientific">Papio anubis</name>
    <name type="common">Olive baboon</name>
    <dbReference type="NCBI Taxonomy" id="9555"/>
    <lineage>
        <taxon>Eukaryota</taxon>
        <taxon>Metazoa</taxon>
        <taxon>Chordata</taxon>
        <taxon>Craniata</taxon>
        <taxon>Vertebrata</taxon>
        <taxon>Euteleostomi</taxon>
        <taxon>Mammalia</taxon>
        <taxon>Eutheria</taxon>
        <taxon>Euarchontoglires</taxon>
        <taxon>Primates</taxon>
        <taxon>Haplorrhini</taxon>
        <taxon>Catarrhini</taxon>
        <taxon>Cercopithecidae</taxon>
        <taxon>Cercopithecinae</taxon>
        <taxon>Papio</taxon>
    </lineage>
</organism>
<dbReference type="PANTHER" id="PTHR12138">
    <property type="entry name" value="PRIMATE-EXPANDED PROTEIN FAMILY"/>
    <property type="match status" value="1"/>
</dbReference>
<keyword evidence="3" id="KW-1185">Reference proteome</keyword>
<keyword evidence="1" id="KW-0472">Membrane</keyword>
<feature type="transmembrane region" description="Helical" evidence="1">
    <location>
        <begin position="59"/>
        <end position="79"/>
    </location>
</feature>